<comment type="function">
    <text evidence="5">Involved in ribosomal large subunit assembly.</text>
</comment>
<evidence type="ECO:0000256" key="6">
    <source>
        <dbReference type="SAM" id="MobiDB-lite"/>
    </source>
</evidence>
<reference evidence="7" key="1">
    <citation type="submission" date="2022-01" db="EMBL/GenBank/DDBJ databases">
        <authorList>
            <person name="King R."/>
        </authorList>
    </citation>
    <scope>NUCLEOTIDE SEQUENCE</scope>
</reference>
<evidence type="ECO:0000256" key="5">
    <source>
        <dbReference type="RuleBase" id="RU364132"/>
    </source>
</evidence>
<dbReference type="GO" id="GO:0042273">
    <property type="term" value="P:ribosomal large subunit biogenesis"/>
    <property type="evidence" value="ECO:0007669"/>
    <property type="project" value="TreeGrafter"/>
</dbReference>
<evidence type="ECO:0000256" key="3">
    <source>
        <dbReference type="ARBA" id="ARBA00022517"/>
    </source>
</evidence>
<feature type="compositionally biased region" description="Basic residues" evidence="6">
    <location>
        <begin position="304"/>
        <end position="325"/>
    </location>
</feature>
<dbReference type="EMBL" id="OU895877">
    <property type="protein sequence ID" value="CAG9799546.1"/>
    <property type="molecule type" value="Genomic_DNA"/>
</dbReference>
<organism evidence="7 8">
    <name type="scientific">Chironomus riparius</name>
    <dbReference type="NCBI Taxonomy" id="315576"/>
    <lineage>
        <taxon>Eukaryota</taxon>
        <taxon>Metazoa</taxon>
        <taxon>Ecdysozoa</taxon>
        <taxon>Arthropoda</taxon>
        <taxon>Hexapoda</taxon>
        <taxon>Insecta</taxon>
        <taxon>Pterygota</taxon>
        <taxon>Neoptera</taxon>
        <taxon>Endopterygota</taxon>
        <taxon>Diptera</taxon>
        <taxon>Nematocera</taxon>
        <taxon>Chironomoidea</taxon>
        <taxon>Chironomidae</taxon>
        <taxon>Chironominae</taxon>
        <taxon>Chironomus</taxon>
    </lineage>
</organism>
<dbReference type="GO" id="GO:0005730">
    <property type="term" value="C:nucleolus"/>
    <property type="evidence" value="ECO:0007669"/>
    <property type="project" value="TreeGrafter"/>
</dbReference>
<dbReference type="InterPro" id="IPR007023">
    <property type="entry name" value="Ribosom_reg"/>
</dbReference>
<proteinExistence type="inferred from homology"/>
<sequence length="342" mass="39250">MDIVKEVLDKQAKEAEKYKPINVVKHEEVKIDAGRLMISDPNVFSEEIKENTESYLLNLTRDNVQLLVNSIWELPTERLDEHIVVKLPKPSFALPRARKLPVPRAPTKWEQFAKDKGIVKRKKDKKVWDEELGKWVPTYGYQKYKAERDKDWVLEVPKNIDPMTDMFQKKKDLKNEKIAKNEISRMKNIARAQKVDMPRVGFVSEESASAKDLLVAATIAKASTASVGKFQASLPKEKTARGIGVRELIPGSQKRKRALNNAMEKSEQIEVVDKLLKKRPKIDVEKAVQIQKREDREEREKKPVEKKKKGGSKSKHAKKFTKKPKSGMGRAGNKKPAGRKRR</sequence>
<dbReference type="PANTHER" id="PTHR17602">
    <property type="entry name" value="RIBOSOME BIOGENESIS REGULATORY PROTEIN"/>
    <property type="match status" value="1"/>
</dbReference>
<feature type="compositionally biased region" description="Basic and acidic residues" evidence="6">
    <location>
        <begin position="282"/>
        <end position="303"/>
    </location>
</feature>
<dbReference type="AlphaFoldDB" id="A0A9N9WPV6"/>
<dbReference type="PANTHER" id="PTHR17602:SF4">
    <property type="entry name" value="RIBOSOME BIOGENESIS REGULATORY PROTEIN HOMOLOG"/>
    <property type="match status" value="1"/>
</dbReference>
<evidence type="ECO:0000256" key="2">
    <source>
        <dbReference type="ARBA" id="ARBA00010077"/>
    </source>
</evidence>
<evidence type="ECO:0000256" key="1">
    <source>
        <dbReference type="ARBA" id="ARBA00004123"/>
    </source>
</evidence>
<comment type="subcellular location">
    <subcellularLocation>
        <location evidence="1 5">Nucleus</location>
    </subcellularLocation>
</comment>
<dbReference type="GO" id="GO:0030687">
    <property type="term" value="C:preribosome, large subunit precursor"/>
    <property type="evidence" value="ECO:0007669"/>
    <property type="project" value="TreeGrafter"/>
</dbReference>
<keyword evidence="3 5" id="KW-0690">Ribosome biogenesis</keyword>
<reference evidence="7" key="2">
    <citation type="submission" date="2022-10" db="EMBL/GenBank/DDBJ databases">
        <authorList>
            <consortium name="ENA_rothamsted_submissions"/>
            <consortium name="culmorum"/>
            <person name="King R."/>
        </authorList>
    </citation>
    <scope>NUCLEOTIDE SEQUENCE</scope>
</reference>
<dbReference type="GO" id="GO:0000447">
    <property type="term" value="P:endonucleolytic cleavage in ITS1 to separate SSU-rRNA from 5.8S rRNA and LSU-rRNA from tricistronic rRNA transcript (SSU-rRNA, 5.8S rRNA, LSU-rRNA)"/>
    <property type="evidence" value="ECO:0007669"/>
    <property type="project" value="TreeGrafter"/>
</dbReference>
<dbReference type="Proteomes" id="UP001153620">
    <property type="component" value="Chromosome 1"/>
</dbReference>
<protein>
    <recommendedName>
        <fullName evidence="5">Ribosome biogenesis regulatory protein</fullName>
    </recommendedName>
</protein>
<dbReference type="Pfam" id="PF04939">
    <property type="entry name" value="RRS1"/>
    <property type="match status" value="1"/>
</dbReference>
<evidence type="ECO:0000313" key="7">
    <source>
        <dbReference type="EMBL" id="CAG9799546.1"/>
    </source>
</evidence>
<comment type="similarity">
    <text evidence="2 5">Belongs to the RRS1 family.</text>
</comment>
<dbReference type="OrthoDB" id="28455at2759"/>
<keyword evidence="4 5" id="KW-0539">Nucleus</keyword>
<gene>
    <name evidence="7" type="ORF">CHIRRI_LOCUS2511</name>
</gene>
<feature type="region of interest" description="Disordered" evidence="6">
    <location>
        <begin position="282"/>
        <end position="342"/>
    </location>
</feature>
<evidence type="ECO:0000313" key="8">
    <source>
        <dbReference type="Proteomes" id="UP001153620"/>
    </source>
</evidence>
<feature type="compositionally biased region" description="Basic residues" evidence="6">
    <location>
        <begin position="332"/>
        <end position="342"/>
    </location>
</feature>
<name>A0A9N9WPV6_9DIPT</name>
<accession>A0A9N9WPV6</accession>
<keyword evidence="8" id="KW-1185">Reference proteome</keyword>
<evidence type="ECO:0000256" key="4">
    <source>
        <dbReference type="ARBA" id="ARBA00023242"/>
    </source>
</evidence>